<reference evidence="1 2" key="1">
    <citation type="submission" date="2019-07" db="EMBL/GenBank/DDBJ databases">
        <title>Caenimonas sedimenti sp. nov., isolated from activated sludge.</title>
        <authorList>
            <person name="Xu J."/>
        </authorList>
    </citation>
    <scope>NUCLEOTIDE SEQUENCE [LARGE SCALE GENOMIC DNA]</scope>
    <source>
        <strain evidence="1 2">HX-9-20</strain>
    </source>
</reference>
<dbReference type="AlphaFoldDB" id="A0A562ZT34"/>
<sequence length="369" mass="41715">MGEQKAWHYQHHVEDANCNPKPMSLLHAFVRDDLAARTSLRVPSLKIFSAIEVFGELVSEWVTIPAESFDMKSGQAEQRGAGVQPDVVYELKNGLSLALEVKYTHAVDLEKQRRLQDNYHAAVELDVSDLPAEGISREQLETILAQSRRWQWLVNPRIRFAESRVRMNLEWAKTVWRAGFSFNKTPQARPATQKLKQAKKRLLWAEDSLLSIRHRSLEPWDAAIWLGEQHKTDRVAIACAAMKLDPEILPAFMQQSLPPEKPPTAFGHHPYSWQPPLFMKFCLGSKPFSAHDAGEWSGVAMPDRCETEEGKKSLNGYTRTAAALQMYFLQLQAQGLLTGSGQAAREERTFTPRFAAVADLHAHLRALGV</sequence>
<comment type="caution">
    <text evidence="1">The sequence shown here is derived from an EMBL/GenBank/DDBJ whole genome shotgun (WGS) entry which is preliminary data.</text>
</comment>
<organism evidence="1 2">
    <name type="scientific">Caenimonas sedimenti</name>
    <dbReference type="NCBI Taxonomy" id="2596921"/>
    <lineage>
        <taxon>Bacteria</taxon>
        <taxon>Pseudomonadati</taxon>
        <taxon>Pseudomonadota</taxon>
        <taxon>Betaproteobacteria</taxon>
        <taxon>Burkholderiales</taxon>
        <taxon>Comamonadaceae</taxon>
        <taxon>Caenimonas</taxon>
    </lineage>
</organism>
<accession>A0A562ZT34</accession>
<evidence type="ECO:0000313" key="2">
    <source>
        <dbReference type="Proteomes" id="UP000318199"/>
    </source>
</evidence>
<proteinExistence type="predicted"/>
<evidence type="ECO:0000313" key="1">
    <source>
        <dbReference type="EMBL" id="TWO71526.1"/>
    </source>
</evidence>
<protein>
    <submittedName>
        <fullName evidence="1">Uncharacterized protein</fullName>
    </submittedName>
</protein>
<name>A0A562ZT34_9BURK</name>
<dbReference type="EMBL" id="VOBQ01000008">
    <property type="protein sequence ID" value="TWO71526.1"/>
    <property type="molecule type" value="Genomic_DNA"/>
</dbReference>
<dbReference type="RefSeq" id="WP_186510841.1">
    <property type="nucleotide sequence ID" value="NZ_VOBQ01000008.1"/>
</dbReference>
<keyword evidence="2" id="KW-1185">Reference proteome</keyword>
<dbReference type="Proteomes" id="UP000318199">
    <property type="component" value="Unassembled WGS sequence"/>
</dbReference>
<gene>
    <name evidence="1" type="ORF">FN976_11470</name>
</gene>